<comment type="subcellular location">
    <subcellularLocation>
        <location evidence="8">Cell junction</location>
        <location evidence="8">Tight junction</location>
    </subcellularLocation>
    <subcellularLocation>
        <location evidence="8">Cell membrane</location>
        <topology evidence="8">Multi-pass membrane protein</topology>
    </subcellularLocation>
</comment>
<evidence type="ECO:0000256" key="7">
    <source>
        <dbReference type="ARBA" id="ARBA00023136"/>
    </source>
</evidence>
<dbReference type="PANTHER" id="PTHR12002">
    <property type="entry name" value="CLAUDIN"/>
    <property type="match status" value="1"/>
</dbReference>
<dbReference type="InterPro" id="IPR017974">
    <property type="entry name" value="Claudin_CS"/>
</dbReference>
<feature type="transmembrane region" description="Helical" evidence="8">
    <location>
        <begin position="158"/>
        <end position="182"/>
    </location>
</feature>
<dbReference type="PROSITE" id="PS01346">
    <property type="entry name" value="CLAUDIN"/>
    <property type="match status" value="1"/>
</dbReference>
<evidence type="ECO:0000256" key="2">
    <source>
        <dbReference type="ARBA" id="ARBA00022427"/>
    </source>
</evidence>
<dbReference type="EMBL" id="SCEB01214849">
    <property type="protein sequence ID" value="RXM32767.1"/>
    <property type="molecule type" value="Genomic_DNA"/>
</dbReference>
<evidence type="ECO:0000256" key="8">
    <source>
        <dbReference type="RuleBase" id="RU060637"/>
    </source>
</evidence>
<keyword evidence="4 8" id="KW-0812">Transmembrane</keyword>
<protein>
    <recommendedName>
        <fullName evidence="8">Claudin</fullName>
    </recommendedName>
</protein>
<evidence type="ECO:0000256" key="1">
    <source>
        <dbReference type="ARBA" id="ARBA00008295"/>
    </source>
</evidence>
<evidence type="ECO:0000256" key="6">
    <source>
        <dbReference type="ARBA" id="ARBA00022989"/>
    </source>
</evidence>
<dbReference type="FunFam" id="1.20.140.150:FF:000001">
    <property type="entry name" value="Claudin"/>
    <property type="match status" value="1"/>
</dbReference>
<evidence type="ECO:0000313" key="10">
    <source>
        <dbReference type="Proteomes" id="UP000289886"/>
    </source>
</evidence>
<dbReference type="GO" id="GO:0005923">
    <property type="term" value="C:bicellular tight junction"/>
    <property type="evidence" value="ECO:0007669"/>
    <property type="project" value="UniProtKB-SubCell"/>
</dbReference>
<reference evidence="9 10" key="1">
    <citation type="submission" date="2019-01" db="EMBL/GenBank/DDBJ databases">
        <title>Draft Genome and Complete Hox-Cluster Characterization of the Sterlet Sturgeon (Acipenser ruthenus).</title>
        <authorList>
            <person name="Wei Q."/>
        </authorList>
    </citation>
    <scope>NUCLEOTIDE SEQUENCE [LARGE SCALE GENOMIC DNA]</scope>
    <source>
        <strain evidence="9">WHYD16114868_AA</strain>
        <tissue evidence="9">Blood</tissue>
    </source>
</reference>
<comment type="caution">
    <text evidence="8">Lacks conserved residue(s) required for the propagation of feature annotation.</text>
</comment>
<evidence type="ECO:0000313" key="9">
    <source>
        <dbReference type="EMBL" id="RXM32767.1"/>
    </source>
</evidence>
<comment type="similarity">
    <text evidence="1 8">Belongs to the claudin family.</text>
</comment>
<name>A0A444UC49_ACIRT</name>
<dbReference type="AlphaFoldDB" id="A0A444UC49"/>
<keyword evidence="6 8" id="KW-1133">Transmembrane helix</keyword>
<feature type="transmembrane region" description="Helical" evidence="8">
    <location>
        <begin position="117"/>
        <end position="138"/>
    </location>
</feature>
<proteinExistence type="inferred from homology"/>
<feature type="transmembrane region" description="Helical" evidence="8">
    <location>
        <begin position="79"/>
        <end position="105"/>
    </location>
</feature>
<dbReference type="InterPro" id="IPR004031">
    <property type="entry name" value="PMP22/EMP/MP20/Claudin"/>
</dbReference>
<keyword evidence="3 8" id="KW-1003">Cell membrane</keyword>
<sequence length="210" mass="22224">MGYAGVQIVAVALTVIGLVGSIVCCALPKWRESSFTGSNIVTAQVQQEGLWMSCVVQSTGQMQCKRYDSMLVLDTDLQAARAMVVISCMLSVLGMLVAFAGSDFTTCVQNESAKGKIILTAGIMIIVSGLLMLIPVSWSANTAIRAFYNPLVPQKMELGASIFIGWGAALLLIVGGGLLCCFRSKGGDGNYAAQYYSKNQPASAPSKNYV</sequence>
<dbReference type="InterPro" id="IPR006187">
    <property type="entry name" value="Claudin"/>
</dbReference>
<organism evidence="9 10">
    <name type="scientific">Acipenser ruthenus</name>
    <name type="common">Sterlet sturgeon</name>
    <dbReference type="NCBI Taxonomy" id="7906"/>
    <lineage>
        <taxon>Eukaryota</taxon>
        <taxon>Metazoa</taxon>
        <taxon>Chordata</taxon>
        <taxon>Craniata</taxon>
        <taxon>Vertebrata</taxon>
        <taxon>Euteleostomi</taxon>
        <taxon>Actinopterygii</taxon>
        <taxon>Chondrostei</taxon>
        <taxon>Acipenseriformes</taxon>
        <taxon>Acipenseridae</taxon>
        <taxon>Acipenser</taxon>
    </lineage>
</organism>
<evidence type="ECO:0000256" key="4">
    <source>
        <dbReference type="ARBA" id="ARBA00022692"/>
    </source>
</evidence>
<comment type="caution">
    <text evidence="9">The sequence shown here is derived from an EMBL/GenBank/DDBJ whole genome shotgun (WGS) entry which is preliminary data.</text>
</comment>
<evidence type="ECO:0000256" key="5">
    <source>
        <dbReference type="ARBA" id="ARBA00022949"/>
    </source>
</evidence>
<evidence type="ECO:0000256" key="3">
    <source>
        <dbReference type="ARBA" id="ARBA00022475"/>
    </source>
</evidence>
<keyword evidence="10" id="KW-1185">Reference proteome</keyword>
<accession>A0A444UC49</accession>
<gene>
    <name evidence="9" type="ORF">EOD39_15710</name>
</gene>
<dbReference type="Proteomes" id="UP000289886">
    <property type="component" value="Unassembled WGS sequence"/>
</dbReference>
<comment type="function">
    <text evidence="8">Claudins function as major constituents of the tight junction complexes that regulate the permeability of epithelia.</text>
</comment>
<dbReference type="GO" id="GO:0005198">
    <property type="term" value="F:structural molecule activity"/>
    <property type="evidence" value="ECO:0007669"/>
    <property type="project" value="InterPro"/>
</dbReference>
<keyword evidence="5 8" id="KW-0965">Cell junction</keyword>
<dbReference type="Gene3D" id="1.20.140.150">
    <property type="match status" value="1"/>
</dbReference>
<keyword evidence="7 8" id="KW-0472">Membrane</keyword>
<keyword evidence="2 8" id="KW-0796">Tight junction</keyword>
<dbReference type="GO" id="GO:0005886">
    <property type="term" value="C:plasma membrane"/>
    <property type="evidence" value="ECO:0007669"/>
    <property type="project" value="UniProtKB-SubCell"/>
</dbReference>
<dbReference type="PRINTS" id="PR01077">
    <property type="entry name" value="CLAUDIN"/>
</dbReference>
<dbReference type="Pfam" id="PF00822">
    <property type="entry name" value="PMP22_Claudin"/>
    <property type="match status" value="1"/>
</dbReference>